<dbReference type="RefSeq" id="XP_023932182.1">
    <property type="nucleotide sequence ID" value="XM_024076414.1"/>
</dbReference>
<feature type="region of interest" description="Disordered" evidence="1">
    <location>
        <begin position="203"/>
        <end position="236"/>
    </location>
</feature>
<evidence type="ECO:0000313" key="2">
    <source>
        <dbReference type="Proteomes" id="UP000085678"/>
    </source>
</evidence>
<dbReference type="Proteomes" id="UP000085678">
    <property type="component" value="Unplaced"/>
</dbReference>
<dbReference type="GeneID" id="106179259"/>
<sequence length="759" mass="84126">MPFKCLWWNEGFGQGAIFEMGNHRRHQCRQRLALCPYCGQLLTMAKYVSHLAEEHLYDDDTGTEKETQEITTSTAHSANIISPKQNHWTTDQQQCIQPPVVNSGCKVQDESEDATWEELVQLTTHPNLSNVRHLRQDSAGKNKIPHDTMKNILGVPKNVHQFSKSGDPNEETTAGFQEGTCLCDPMGSSKFVPEFEGCKSVGNAPGVPGNSATISKGNTQGRENRERDGPSFRGVGVTETVGKEPQDVDCEAHCGAIPEDSTEPQFGECRLAPDPESSYKANVHVEKARQTSSAGAKTSFPNGTVFTGTGSDSNMSIIDTSRRDGETATGTRTKCSIAGTGAHILDSEHGLASETNRIEFKAPYIDKKLSMQVRDANGRTSPEKITGKTKGGNLIVEVVESEQASKSSTSATELSWRQSGSYTIIGEVRMDNKSCQVVVDEDFLDLGESEVDSDYHAEITNFNCANGEVAMVLKRKSLSAIKNQKSWSFSTSDDFVTKNVREVSDHLPAASDGYNELDPCCRKETESNHDLASGDKGFDQEEGFVLVSPEDLSDFPERGNSITMPKNCFLKLFGRKNKETKARSQSCPVKNKEPVHVESPRKFQGFKSLFRGNLCPFSLKDTIDHLYEKSYLTLKEKKKFETHAKKVKTLLCPLDEALYRSIEYHNPDLFGVVQDVIKAFQAGNLDRNITFFEHVCERYAVIFKRRRKQKKDGGQLTFSSNFSSQQSCNEKASQKVADEVLPPGVAECLFLNKNLKHGL</sequence>
<dbReference type="KEGG" id="lak:106179259"/>
<protein>
    <submittedName>
        <fullName evidence="3">Uncharacterized protein LOC106179259 isoform X1</fullName>
    </submittedName>
</protein>
<reference evidence="3" key="1">
    <citation type="submission" date="2025-08" db="UniProtKB">
        <authorList>
            <consortium name="RefSeq"/>
        </authorList>
    </citation>
    <scope>IDENTIFICATION</scope>
    <source>
        <tissue evidence="3">Gonads</tissue>
    </source>
</reference>
<organism evidence="2 3">
    <name type="scientific">Lingula anatina</name>
    <name type="common">Brachiopod</name>
    <name type="synonym">Lingula unguis</name>
    <dbReference type="NCBI Taxonomy" id="7574"/>
    <lineage>
        <taxon>Eukaryota</taxon>
        <taxon>Metazoa</taxon>
        <taxon>Spiralia</taxon>
        <taxon>Lophotrochozoa</taxon>
        <taxon>Brachiopoda</taxon>
        <taxon>Linguliformea</taxon>
        <taxon>Lingulata</taxon>
        <taxon>Lingulida</taxon>
        <taxon>Linguloidea</taxon>
        <taxon>Lingulidae</taxon>
        <taxon>Lingula</taxon>
    </lineage>
</organism>
<gene>
    <name evidence="3" type="primary">LOC106179259</name>
</gene>
<accession>A0A2R2MQ96</accession>
<dbReference type="InParanoid" id="A0A2R2MQ96"/>
<dbReference type="AlphaFoldDB" id="A0A2R2MQ96"/>
<keyword evidence="2" id="KW-1185">Reference proteome</keyword>
<evidence type="ECO:0000256" key="1">
    <source>
        <dbReference type="SAM" id="MobiDB-lite"/>
    </source>
</evidence>
<feature type="compositionally biased region" description="Polar residues" evidence="1">
    <location>
        <begin position="210"/>
        <end position="221"/>
    </location>
</feature>
<proteinExistence type="predicted"/>
<feature type="region of interest" description="Disordered" evidence="1">
    <location>
        <begin position="290"/>
        <end position="317"/>
    </location>
</feature>
<name>A0A2R2MQ96_LINAN</name>
<evidence type="ECO:0000313" key="3">
    <source>
        <dbReference type="RefSeq" id="XP_023932182.1"/>
    </source>
</evidence>